<name>A0ABQ4V546_9MYCO</name>
<dbReference type="Gene3D" id="1.20.1260.10">
    <property type="match status" value="1"/>
</dbReference>
<accession>A0ABQ4V546</accession>
<dbReference type="Pfam" id="PF03713">
    <property type="entry name" value="DUF305"/>
    <property type="match status" value="1"/>
</dbReference>
<comment type="caution">
    <text evidence="3">The sequence shown here is derived from an EMBL/GenBank/DDBJ whole genome shotgun (WGS) entry which is preliminary data.</text>
</comment>
<dbReference type="PANTHER" id="PTHR36933">
    <property type="entry name" value="SLL0788 PROTEIN"/>
    <property type="match status" value="1"/>
</dbReference>
<dbReference type="Proteomes" id="UP001060504">
    <property type="component" value="Unassembled WGS sequence"/>
</dbReference>
<evidence type="ECO:0000256" key="1">
    <source>
        <dbReference type="SAM" id="MobiDB-lite"/>
    </source>
</evidence>
<organism evidence="3 4">
    <name type="scientific">Mycolicibacterium cyprinidarum</name>
    <dbReference type="NCBI Taxonomy" id="2860311"/>
    <lineage>
        <taxon>Bacteria</taxon>
        <taxon>Bacillati</taxon>
        <taxon>Actinomycetota</taxon>
        <taxon>Actinomycetes</taxon>
        <taxon>Mycobacteriales</taxon>
        <taxon>Mycobacteriaceae</taxon>
        <taxon>Mycolicibacterium</taxon>
    </lineage>
</organism>
<keyword evidence="4" id="KW-1185">Reference proteome</keyword>
<feature type="region of interest" description="Disordered" evidence="1">
    <location>
        <begin position="67"/>
        <end position="109"/>
    </location>
</feature>
<dbReference type="InterPro" id="IPR012347">
    <property type="entry name" value="Ferritin-like"/>
</dbReference>
<sequence>MFVRHMIPHHQQAIEMSDMILAKSGIDPRVSDLATQIKDAQGPEIQQLRDWLTQWGMPTMSMTPGMDMPGMDMPGMGSDSPSPSGSLTPPSSGVPSTSVMPSGSMMPGMEGMPGMAGMMSPADMEALKNAQGVEASELFLTQMIAHHEGAITMAQKEIESGQFPAAITMSESIVASQQKEIDTMNQVLTSLG</sequence>
<evidence type="ECO:0000313" key="4">
    <source>
        <dbReference type="Proteomes" id="UP001060504"/>
    </source>
</evidence>
<dbReference type="InterPro" id="IPR005183">
    <property type="entry name" value="DUF305_CopM-like"/>
</dbReference>
<dbReference type="EMBL" id="BPRH01003730">
    <property type="protein sequence ID" value="GJF10485.1"/>
    <property type="molecule type" value="Genomic_DNA"/>
</dbReference>
<gene>
    <name evidence="3" type="ORF">NGTWS1702_35620</name>
</gene>
<protein>
    <recommendedName>
        <fullName evidence="2">DUF305 domain-containing protein</fullName>
    </recommendedName>
</protein>
<reference evidence="3 4" key="1">
    <citation type="submission" date="2021-08" db="EMBL/GenBank/DDBJ databases">
        <title>Draft genome sequence of Mycolicibacterium sp. NGTWS1702 strain.</title>
        <authorList>
            <person name="Matsumoto M."/>
            <person name="Tang B.C.C."/>
            <person name="Machida Y."/>
            <person name="Matoyama H."/>
            <person name="Kishihara T."/>
            <person name="Sato S."/>
            <person name="Kondo I."/>
            <person name="Sano M."/>
            <person name="Kato G."/>
        </authorList>
    </citation>
    <scope>NUCLEOTIDE SEQUENCE [LARGE SCALE GENOMIC DNA]</scope>
    <source>
        <strain evidence="3 4">NGTWSNA01</strain>
    </source>
</reference>
<evidence type="ECO:0000259" key="2">
    <source>
        <dbReference type="Pfam" id="PF03713"/>
    </source>
</evidence>
<dbReference type="PANTHER" id="PTHR36933:SF1">
    <property type="entry name" value="SLL0788 PROTEIN"/>
    <property type="match status" value="1"/>
</dbReference>
<feature type="domain" description="DUF305" evidence="2">
    <location>
        <begin position="1"/>
        <end position="188"/>
    </location>
</feature>
<evidence type="ECO:0000313" key="3">
    <source>
        <dbReference type="EMBL" id="GJF10485.1"/>
    </source>
</evidence>
<proteinExistence type="predicted"/>